<evidence type="ECO:0000313" key="2">
    <source>
        <dbReference type="Ensembl" id="ENSCMIP00000003177.1"/>
    </source>
</evidence>
<dbReference type="InParanoid" id="A0A4W3GJA4"/>
<reference evidence="2" key="4">
    <citation type="submission" date="2025-08" db="UniProtKB">
        <authorList>
            <consortium name="Ensembl"/>
        </authorList>
    </citation>
    <scope>IDENTIFICATION</scope>
</reference>
<keyword evidence="1" id="KW-0812">Transmembrane</keyword>
<keyword evidence="1" id="KW-0472">Membrane</keyword>
<feature type="transmembrane region" description="Helical" evidence="1">
    <location>
        <begin position="24"/>
        <end position="44"/>
    </location>
</feature>
<reference evidence="3" key="3">
    <citation type="journal article" date="2014" name="Nature">
        <title>Elephant shark genome provides unique insights into gnathostome evolution.</title>
        <authorList>
            <consortium name="International Elephant Shark Genome Sequencing Consortium"/>
            <person name="Venkatesh B."/>
            <person name="Lee A.P."/>
            <person name="Ravi V."/>
            <person name="Maurya A.K."/>
            <person name="Lian M.M."/>
            <person name="Swann J.B."/>
            <person name="Ohta Y."/>
            <person name="Flajnik M.F."/>
            <person name="Sutoh Y."/>
            <person name="Kasahara M."/>
            <person name="Hoon S."/>
            <person name="Gangu V."/>
            <person name="Roy S.W."/>
            <person name="Irimia M."/>
            <person name="Korzh V."/>
            <person name="Kondrychyn I."/>
            <person name="Lim Z.W."/>
            <person name="Tay B.H."/>
            <person name="Tohari S."/>
            <person name="Kong K.W."/>
            <person name="Ho S."/>
            <person name="Lorente-Galdos B."/>
            <person name="Quilez J."/>
            <person name="Marques-Bonet T."/>
            <person name="Raney B.J."/>
            <person name="Ingham P.W."/>
            <person name="Tay A."/>
            <person name="Hillier L.W."/>
            <person name="Minx P."/>
            <person name="Boehm T."/>
            <person name="Wilson R.K."/>
            <person name="Brenner S."/>
            <person name="Warren W.C."/>
        </authorList>
    </citation>
    <scope>NUCLEOTIDE SEQUENCE [LARGE SCALE GENOMIC DNA]</scope>
</reference>
<evidence type="ECO:0000256" key="1">
    <source>
        <dbReference type="SAM" id="Phobius"/>
    </source>
</evidence>
<dbReference type="Ensembl" id="ENSCMIT00000003294.1">
    <property type="protein sequence ID" value="ENSCMIP00000003177.1"/>
    <property type="gene ID" value="ENSCMIG00000001890.1"/>
</dbReference>
<reference evidence="3" key="1">
    <citation type="journal article" date="2006" name="Science">
        <title>Ancient noncoding elements conserved in the human genome.</title>
        <authorList>
            <person name="Venkatesh B."/>
            <person name="Kirkness E.F."/>
            <person name="Loh Y.H."/>
            <person name="Halpern A.L."/>
            <person name="Lee A.P."/>
            <person name="Johnson J."/>
            <person name="Dandona N."/>
            <person name="Viswanathan L.D."/>
            <person name="Tay A."/>
            <person name="Venter J.C."/>
            <person name="Strausberg R.L."/>
            <person name="Brenner S."/>
        </authorList>
    </citation>
    <scope>NUCLEOTIDE SEQUENCE [LARGE SCALE GENOMIC DNA]</scope>
</reference>
<organism evidence="2 3">
    <name type="scientific">Callorhinchus milii</name>
    <name type="common">Ghost shark</name>
    <dbReference type="NCBI Taxonomy" id="7868"/>
    <lineage>
        <taxon>Eukaryota</taxon>
        <taxon>Metazoa</taxon>
        <taxon>Chordata</taxon>
        <taxon>Craniata</taxon>
        <taxon>Vertebrata</taxon>
        <taxon>Chondrichthyes</taxon>
        <taxon>Holocephali</taxon>
        <taxon>Chimaeriformes</taxon>
        <taxon>Callorhinchidae</taxon>
        <taxon>Callorhinchus</taxon>
    </lineage>
</organism>
<keyword evidence="3" id="KW-1185">Reference proteome</keyword>
<sequence>MATMARVGGLVAPLARLTGERYPLVPGLLYGAVPVLAGILATLLPETRGLALPDTIPDIESSFTLTRLGIKPRSSPL</sequence>
<reference evidence="2" key="5">
    <citation type="submission" date="2025-09" db="UniProtKB">
        <authorList>
            <consortium name="Ensembl"/>
        </authorList>
    </citation>
    <scope>IDENTIFICATION</scope>
</reference>
<reference evidence="3" key="2">
    <citation type="journal article" date="2007" name="PLoS Biol.">
        <title>Survey sequencing and comparative analysis of the elephant shark (Callorhinchus milii) genome.</title>
        <authorList>
            <person name="Venkatesh B."/>
            <person name="Kirkness E.F."/>
            <person name="Loh Y.H."/>
            <person name="Halpern A.L."/>
            <person name="Lee A.P."/>
            <person name="Johnson J."/>
            <person name="Dandona N."/>
            <person name="Viswanathan L.D."/>
            <person name="Tay A."/>
            <person name="Venter J.C."/>
            <person name="Strausberg R.L."/>
            <person name="Brenner S."/>
        </authorList>
    </citation>
    <scope>NUCLEOTIDE SEQUENCE [LARGE SCALE GENOMIC DNA]</scope>
</reference>
<accession>A0A4W3GJA4</accession>
<dbReference type="Proteomes" id="UP000314986">
    <property type="component" value="Unassembled WGS sequence"/>
</dbReference>
<proteinExistence type="predicted"/>
<name>A0A4W3GJA4_CALMI</name>
<evidence type="ECO:0000313" key="3">
    <source>
        <dbReference type="Proteomes" id="UP000314986"/>
    </source>
</evidence>
<protein>
    <submittedName>
        <fullName evidence="2">Uncharacterized protein</fullName>
    </submittedName>
</protein>
<dbReference type="STRING" id="7868.ENSCMIP00000003177"/>
<keyword evidence="1" id="KW-1133">Transmembrane helix</keyword>
<dbReference type="AlphaFoldDB" id="A0A4W3GJA4"/>